<evidence type="ECO:0000256" key="3">
    <source>
        <dbReference type="ARBA" id="ARBA00022475"/>
    </source>
</evidence>
<dbReference type="STRING" id="375175.AYR53_02540"/>
<evidence type="ECO:0000313" key="7">
    <source>
        <dbReference type="EMBL" id="ANK61742.1"/>
    </source>
</evidence>
<accession>A0A192H0H3</accession>
<protein>
    <submittedName>
        <fullName evidence="7">Uncharacterized protein</fullName>
    </submittedName>
</protein>
<evidence type="ECO:0000313" key="8">
    <source>
        <dbReference type="Proteomes" id="UP000078582"/>
    </source>
</evidence>
<dbReference type="AlphaFoldDB" id="A0A192H0H3"/>
<keyword evidence="4" id="KW-0812">Transmembrane</keyword>
<proteinExistence type="inferred from homology"/>
<gene>
    <name evidence="7" type="ORF">AYR53_02540</name>
</gene>
<evidence type="ECO:0000256" key="5">
    <source>
        <dbReference type="ARBA" id="ARBA00022989"/>
    </source>
</evidence>
<dbReference type="RefSeq" id="WP_068279550.1">
    <property type="nucleotide sequence ID" value="NZ_CP014873.1"/>
</dbReference>
<organism evidence="7 8">
    <name type="scientific">Loigolactobacillus backii</name>
    <dbReference type="NCBI Taxonomy" id="375175"/>
    <lineage>
        <taxon>Bacteria</taxon>
        <taxon>Bacillati</taxon>
        <taxon>Bacillota</taxon>
        <taxon>Bacilli</taxon>
        <taxon>Lactobacillales</taxon>
        <taxon>Lactobacillaceae</taxon>
        <taxon>Loigolactobacillus</taxon>
    </lineage>
</organism>
<dbReference type="GO" id="GO:0016413">
    <property type="term" value="F:O-acetyltransferase activity"/>
    <property type="evidence" value="ECO:0007669"/>
    <property type="project" value="TreeGrafter"/>
</dbReference>
<dbReference type="InterPro" id="IPR002656">
    <property type="entry name" value="Acyl_transf_3_dom"/>
</dbReference>
<evidence type="ECO:0000256" key="6">
    <source>
        <dbReference type="ARBA" id="ARBA00023136"/>
    </source>
</evidence>
<comment type="similarity">
    <text evidence="2">Belongs to the acyltransferase 3 family.</text>
</comment>
<dbReference type="Pfam" id="PF01757">
    <property type="entry name" value="Acyl_transf_3"/>
    <property type="match status" value="1"/>
</dbReference>
<comment type="subcellular location">
    <subcellularLocation>
        <location evidence="1">Cell membrane</location>
        <topology evidence="1">Multi-pass membrane protein</topology>
    </subcellularLocation>
</comment>
<dbReference type="GO" id="GO:0005886">
    <property type="term" value="C:plasma membrane"/>
    <property type="evidence" value="ECO:0007669"/>
    <property type="project" value="UniProtKB-SubCell"/>
</dbReference>
<evidence type="ECO:0000256" key="4">
    <source>
        <dbReference type="ARBA" id="ARBA00022692"/>
    </source>
</evidence>
<keyword evidence="6" id="KW-0472">Membrane</keyword>
<dbReference type="EMBL" id="CP014873">
    <property type="protein sequence ID" value="ANK61742.1"/>
    <property type="molecule type" value="Genomic_DNA"/>
</dbReference>
<dbReference type="PANTHER" id="PTHR40074:SF2">
    <property type="entry name" value="O-ACETYLTRANSFERASE WECH"/>
    <property type="match status" value="1"/>
</dbReference>
<dbReference type="GeneID" id="42981114"/>
<keyword evidence="5" id="KW-1133">Transmembrane helix</keyword>
<reference evidence="7 8" key="1">
    <citation type="submission" date="2016-03" db="EMBL/GenBank/DDBJ databases">
        <title>Pediococcus and Lactobacillus from brewery environment - whole genome sequencing and assembly.</title>
        <authorList>
            <person name="Behr J."/>
            <person name="Geissler A.J."/>
            <person name="Vogel R.F."/>
        </authorList>
    </citation>
    <scope>NUCLEOTIDE SEQUENCE [LARGE SCALE GENOMIC DNA]</scope>
    <source>
        <strain evidence="7 8">TMW 1.1989</strain>
    </source>
</reference>
<keyword evidence="8" id="KW-1185">Reference proteome</keyword>
<sequence length="371" mass="42354">MITEAKILKRNPGLDAVRTLAILLAVFSHAVPAHISFQRFSPTGQIINSMLVALGHIGVPIFFILSGYLLLDRTYSDKQAIQRFYRQKVLPMAIAFTAWVLIYDVFLKLLLKRPTGILQVLEDLTFIFRQNGNPNNLGNFMWNAWFMPAILGLYLAIPFISRAIHQFPRRGLWAIYLLVISQTMLIPTINLFLNAAGKVGFSASQLDLSYFGARSATYFFAGYLIRTGAFQKWRTSLLGLFTVITTGLIMYTQYAFQFTDYTRFNGGQLNMPYEYILLLPCAAAIVAWGSRWKIAPIWLRRCFYTTAQLSLGVFLIHRMVQLVIEKLGWFAGMTLTQQTFALWGCLIVISYLLTYLLSKLSFVDRWLLLGR</sequence>
<dbReference type="GO" id="GO:0009246">
    <property type="term" value="P:enterobacterial common antigen biosynthetic process"/>
    <property type="evidence" value="ECO:0007669"/>
    <property type="project" value="TreeGrafter"/>
</dbReference>
<evidence type="ECO:0000256" key="2">
    <source>
        <dbReference type="ARBA" id="ARBA00007400"/>
    </source>
</evidence>
<dbReference type="PANTHER" id="PTHR40074">
    <property type="entry name" value="O-ACETYLTRANSFERASE WECH"/>
    <property type="match status" value="1"/>
</dbReference>
<name>A0A192H0H3_9LACO</name>
<evidence type="ECO:0000256" key="1">
    <source>
        <dbReference type="ARBA" id="ARBA00004651"/>
    </source>
</evidence>
<keyword evidence="3" id="KW-1003">Cell membrane</keyword>
<dbReference type="Proteomes" id="UP000078582">
    <property type="component" value="Chromosome"/>
</dbReference>
<dbReference type="OrthoDB" id="2061778at2"/>